<dbReference type="InterPro" id="IPR013589">
    <property type="entry name" value="Bac_transglu_N"/>
</dbReference>
<dbReference type="PANTHER" id="PTHR33490:SF7">
    <property type="entry name" value="BLR2979 PROTEIN"/>
    <property type="match status" value="1"/>
</dbReference>
<keyword evidence="2" id="KW-0012">Acyltransferase</keyword>
<dbReference type="GO" id="GO:0003810">
    <property type="term" value="F:protein-glutamine gamma-glutamyltransferase activity"/>
    <property type="evidence" value="ECO:0007669"/>
    <property type="project" value="UniProtKB-EC"/>
</dbReference>
<keyword evidence="3" id="KW-1185">Reference proteome</keyword>
<dbReference type="SUPFAM" id="SSF54001">
    <property type="entry name" value="Cysteine proteinases"/>
    <property type="match status" value="1"/>
</dbReference>
<dbReference type="Pfam" id="PF08379">
    <property type="entry name" value="Bact_transglu_N"/>
    <property type="match status" value="1"/>
</dbReference>
<dbReference type="EC" id="2.3.2.13" evidence="2"/>
<dbReference type="PANTHER" id="PTHR33490">
    <property type="entry name" value="BLR5614 PROTEIN-RELATED"/>
    <property type="match status" value="1"/>
</dbReference>
<sequence length="301" mass="33506">MTDSASYRISHRTDYRYESAVAICQNQLRMMPHSIDSPCLSMNCHQAETKITPEPTFVEHHFDYFGNQVTSFSIELLHRELTVNVVSEVTVSRKQSVMKLDSPPWEMVRQRISSGENPGWLEAQEYLHDSPRIMRSQAFAQYAAPSFPPGRPILQATLDLTKRIHQDFRYDSAATDVNTATDAAFALKAGVCQDFAHVQIACLRSIGIPARYVSGYLRTIPLEGQPRLVGADESHAWISVYAGEKWGWVSFDPTNACVSEINHIPICIGRDYSEVSPMRGVVIGGGSTKLSVSVDVAPISL</sequence>
<keyword evidence="2" id="KW-0808">Transferase</keyword>
<dbReference type="AlphaFoldDB" id="A0A5B1CJG9"/>
<proteinExistence type="predicted"/>
<evidence type="ECO:0000313" key="3">
    <source>
        <dbReference type="Proteomes" id="UP000322699"/>
    </source>
</evidence>
<reference evidence="2 3" key="1">
    <citation type="submission" date="2019-08" db="EMBL/GenBank/DDBJ databases">
        <title>Deep-cultivation of Planctomycetes and their phenomic and genomic characterization uncovers novel biology.</title>
        <authorList>
            <person name="Wiegand S."/>
            <person name="Jogler M."/>
            <person name="Boedeker C."/>
            <person name="Pinto D."/>
            <person name="Vollmers J."/>
            <person name="Rivas-Marin E."/>
            <person name="Kohn T."/>
            <person name="Peeters S.H."/>
            <person name="Heuer A."/>
            <person name="Rast P."/>
            <person name="Oberbeckmann S."/>
            <person name="Bunk B."/>
            <person name="Jeske O."/>
            <person name="Meyerdierks A."/>
            <person name="Storesund J.E."/>
            <person name="Kallscheuer N."/>
            <person name="Luecker S."/>
            <person name="Lage O.M."/>
            <person name="Pohl T."/>
            <person name="Merkel B.J."/>
            <person name="Hornburger P."/>
            <person name="Mueller R.-W."/>
            <person name="Bruemmer F."/>
            <person name="Labrenz M."/>
            <person name="Spormann A.M."/>
            <person name="Op Den Camp H."/>
            <person name="Overmann J."/>
            <person name="Amann R."/>
            <person name="Jetten M.S.M."/>
            <person name="Mascher T."/>
            <person name="Medema M.H."/>
            <person name="Devos D.P."/>
            <person name="Kaster A.-K."/>
            <person name="Ovreas L."/>
            <person name="Rohde M."/>
            <person name="Galperin M.Y."/>
            <person name="Jogler C."/>
        </authorList>
    </citation>
    <scope>NUCLEOTIDE SEQUENCE [LARGE SCALE GENOMIC DNA]</scope>
    <source>
        <strain evidence="2 3">LF1</strain>
    </source>
</reference>
<organism evidence="2 3">
    <name type="scientific">Rubripirellula obstinata</name>
    <dbReference type="NCBI Taxonomy" id="406547"/>
    <lineage>
        <taxon>Bacteria</taxon>
        <taxon>Pseudomonadati</taxon>
        <taxon>Planctomycetota</taxon>
        <taxon>Planctomycetia</taxon>
        <taxon>Pirellulales</taxon>
        <taxon>Pirellulaceae</taxon>
        <taxon>Rubripirellula</taxon>
    </lineage>
</organism>
<evidence type="ECO:0000313" key="2">
    <source>
        <dbReference type="EMBL" id="KAA1260432.1"/>
    </source>
</evidence>
<dbReference type="OrthoDB" id="9787782at2"/>
<accession>A0A5B1CJG9</accession>
<dbReference type="InterPro" id="IPR002931">
    <property type="entry name" value="Transglutaminase-like"/>
</dbReference>
<dbReference type="EMBL" id="VRLW01000001">
    <property type="protein sequence ID" value="KAA1260432.1"/>
    <property type="molecule type" value="Genomic_DNA"/>
</dbReference>
<gene>
    <name evidence="2" type="primary">tgpA_2</name>
    <name evidence="2" type="ORF">LF1_29720</name>
</gene>
<name>A0A5B1CJG9_9BACT</name>
<dbReference type="Proteomes" id="UP000322699">
    <property type="component" value="Unassembled WGS sequence"/>
</dbReference>
<feature type="domain" description="Transglutaminase-like" evidence="1">
    <location>
        <begin position="184"/>
        <end position="255"/>
    </location>
</feature>
<dbReference type="InterPro" id="IPR038765">
    <property type="entry name" value="Papain-like_cys_pep_sf"/>
</dbReference>
<dbReference type="SMART" id="SM00460">
    <property type="entry name" value="TGc"/>
    <property type="match status" value="1"/>
</dbReference>
<comment type="caution">
    <text evidence="2">The sequence shown here is derived from an EMBL/GenBank/DDBJ whole genome shotgun (WGS) entry which is preliminary data.</text>
</comment>
<dbReference type="Gene3D" id="3.10.620.30">
    <property type="match status" value="1"/>
</dbReference>
<dbReference type="Pfam" id="PF01841">
    <property type="entry name" value="Transglut_core"/>
    <property type="match status" value="1"/>
</dbReference>
<dbReference type="RefSeq" id="WP_068258022.1">
    <property type="nucleotide sequence ID" value="NZ_LWSK01000002.1"/>
</dbReference>
<evidence type="ECO:0000259" key="1">
    <source>
        <dbReference type="SMART" id="SM00460"/>
    </source>
</evidence>
<protein>
    <submittedName>
        <fullName evidence="2">Protein-glutamine gamma-glutamyltransferase</fullName>
        <ecNumber evidence="2">2.3.2.13</ecNumber>
    </submittedName>
</protein>